<dbReference type="Gene3D" id="1.10.10.60">
    <property type="entry name" value="Homeodomain-like"/>
    <property type="match status" value="1"/>
</dbReference>
<evidence type="ECO:0000256" key="1">
    <source>
        <dbReference type="ARBA" id="ARBA00023015"/>
    </source>
</evidence>
<dbReference type="Gene3D" id="3.40.50.880">
    <property type="match status" value="1"/>
</dbReference>
<accession>A0A3N9TK24</accession>
<evidence type="ECO:0000259" key="4">
    <source>
        <dbReference type="PROSITE" id="PS01124"/>
    </source>
</evidence>
<dbReference type="PROSITE" id="PS01124">
    <property type="entry name" value="HTH_ARAC_FAMILY_2"/>
    <property type="match status" value="1"/>
</dbReference>
<sequence>MKTIICGICDYPSVLKSAVYGLEEMFNLANRICSELEVPVRFEPLITASTNLPNSLFTVVILPPCAMSDYYIHPMEEFVQWLTQKYQEGSILSSACAGTFILAATGAIDSRTVTTHWSLSDKFKKQFPTIPTDTNKILINHGDIISAGGIMSWLDLGFEIIAKYSSQLVVSRLGKTLVMDTAHREQQYYKQFNPTFSHGDKAIVTVQQQMHQEYTNGLLIHELAKQANLTMRTLQRRFQKATGMNPNQYLQRLRIQHACDYLETTTYTFDWIANNIGYEDTSACRKSFINITGLTPKEFRRRFGS</sequence>
<dbReference type="OrthoDB" id="9803764at2"/>
<dbReference type="SMART" id="SM00342">
    <property type="entry name" value="HTH_ARAC"/>
    <property type="match status" value="1"/>
</dbReference>
<dbReference type="GO" id="GO:0043565">
    <property type="term" value="F:sequence-specific DNA binding"/>
    <property type="evidence" value="ECO:0007669"/>
    <property type="project" value="InterPro"/>
</dbReference>
<dbReference type="Proteomes" id="UP000281112">
    <property type="component" value="Unassembled WGS sequence"/>
</dbReference>
<dbReference type="InterPro" id="IPR002818">
    <property type="entry name" value="DJ-1/PfpI"/>
</dbReference>
<dbReference type="Pfam" id="PF12833">
    <property type="entry name" value="HTH_18"/>
    <property type="match status" value="1"/>
</dbReference>
<dbReference type="Pfam" id="PF01965">
    <property type="entry name" value="DJ-1_PfpI"/>
    <property type="match status" value="1"/>
</dbReference>
<evidence type="ECO:0000256" key="3">
    <source>
        <dbReference type="ARBA" id="ARBA00023163"/>
    </source>
</evidence>
<dbReference type="SUPFAM" id="SSF52317">
    <property type="entry name" value="Class I glutamine amidotransferase-like"/>
    <property type="match status" value="1"/>
</dbReference>
<organism evidence="5 6">
    <name type="scientific">Vibrio viridaestus</name>
    <dbReference type="NCBI Taxonomy" id="2487322"/>
    <lineage>
        <taxon>Bacteria</taxon>
        <taxon>Pseudomonadati</taxon>
        <taxon>Pseudomonadota</taxon>
        <taxon>Gammaproteobacteria</taxon>
        <taxon>Vibrionales</taxon>
        <taxon>Vibrionaceae</taxon>
        <taxon>Vibrio</taxon>
    </lineage>
</organism>
<proteinExistence type="predicted"/>
<gene>
    <name evidence="5" type="ORF">EES38_01115</name>
</gene>
<keyword evidence="6" id="KW-1185">Reference proteome</keyword>
<feature type="domain" description="HTH araC/xylS-type" evidence="4">
    <location>
        <begin position="200"/>
        <end position="302"/>
    </location>
</feature>
<dbReference type="AlphaFoldDB" id="A0A3N9TK24"/>
<evidence type="ECO:0000313" key="5">
    <source>
        <dbReference type="EMBL" id="RQW64679.1"/>
    </source>
</evidence>
<dbReference type="InterPro" id="IPR009057">
    <property type="entry name" value="Homeodomain-like_sf"/>
</dbReference>
<dbReference type="RefSeq" id="WP_124935328.1">
    <property type="nucleotide sequence ID" value="NZ_RJVQ01000001.1"/>
</dbReference>
<dbReference type="PANTHER" id="PTHR43280:SF2">
    <property type="entry name" value="HTH-TYPE TRANSCRIPTIONAL REGULATOR EXSA"/>
    <property type="match status" value="1"/>
</dbReference>
<dbReference type="SUPFAM" id="SSF46689">
    <property type="entry name" value="Homeodomain-like"/>
    <property type="match status" value="2"/>
</dbReference>
<keyword evidence="1" id="KW-0805">Transcription regulation</keyword>
<evidence type="ECO:0000256" key="2">
    <source>
        <dbReference type="ARBA" id="ARBA00023125"/>
    </source>
</evidence>
<dbReference type="EMBL" id="RJVQ01000001">
    <property type="protein sequence ID" value="RQW64679.1"/>
    <property type="molecule type" value="Genomic_DNA"/>
</dbReference>
<dbReference type="PANTHER" id="PTHR43280">
    <property type="entry name" value="ARAC-FAMILY TRANSCRIPTIONAL REGULATOR"/>
    <property type="match status" value="1"/>
</dbReference>
<dbReference type="GO" id="GO:0003700">
    <property type="term" value="F:DNA-binding transcription factor activity"/>
    <property type="evidence" value="ECO:0007669"/>
    <property type="project" value="InterPro"/>
</dbReference>
<comment type="caution">
    <text evidence="5">The sequence shown here is derived from an EMBL/GenBank/DDBJ whole genome shotgun (WGS) entry which is preliminary data.</text>
</comment>
<name>A0A3N9TK24_9VIBR</name>
<reference evidence="5 6" key="1">
    <citation type="submission" date="2018-11" db="EMBL/GenBank/DDBJ databases">
        <title>Vibrio LJC006 sp. nov., isolated from seawater during the bloom of the enteromorpha.</title>
        <authorList>
            <person name="Liang J."/>
        </authorList>
    </citation>
    <scope>NUCLEOTIDE SEQUENCE [LARGE SCALE GENOMIC DNA]</scope>
    <source>
        <strain evidence="5 6">LJC006</strain>
    </source>
</reference>
<dbReference type="InterPro" id="IPR018060">
    <property type="entry name" value="HTH_AraC"/>
</dbReference>
<keyword evidence="3" id="KW-0804">Transcription</keyword>
<evidence type="ECO:0000313" key="6">
    <source>
        <dbReference type="Proteomes" id="UP000281112"/>
    </source>
</evidence>
<protein>
    <submittedName>
        <fullName evidence="5">Helix-turn-helix domain-containing protein</fullName>
    </submittedName>
</protein>
<keyword evidence="2" id="KW-0238">DNA-binding</keyword>
<dbReference type="InterPro" id="IPR029062">
    <property type="entry name" value="Class_I_gatase-like"/>
</dbReference>